<evidence type="ECO:0000313" key="2">
    <source>
        <dbReference type="EMBL" id="RYR40401.1"/>
    </source>
</evidence>
<protein>
    <recommendedName>
        <fullName evidence="1">Four-carbon acid sugar kinase N-terminal domain-containing protein</fullName>
    </recommendedName>
</protein>
<dbReference type="InterPro" id="IPR037051">
    <property type="entry name" value="4-carb_acid_sugar_kinase_N_sf"/>
</dbReference>
<reference evidence="2 3" key="1">
    <citation type="submission" date="2019-01" db="EMBL/GenBank/DDBJ databases">
        <title>Sequencing of cultivated peanut Arachis hypogaea provides insights into genome evolution and oil improvement.</title>
        <authorList>
            <person name="Chen X."/>
        </authorList>
    </citation>
    <scope>NUCLEOTIDE SEQUENCE [LARGE SCALE GENOMIC DNA]</scope>
    <source>
        <strain evidence="3">cv. Fuhuasheng</strain>
        <tissue evidence="2">Leaves</tissue>
    </source>
</reference>
<dbReference type="EMBL" id="SDMP01000009">
    <property type="protein sequence ID" value="RYR40401.1"/>
    <property type="molecule type" value="Genomic_DNA"/>
</dbReference>
<dbReference type="Proteomes" id="UP000289738">
    <property type="component" value="Chromosome A09"/>
</dbReference>
<dbReference type="PANTHER" id="PTHR43060">
    <property type="entry name" value="3-HYDROXYISOBUTYRATE DEHYDROGENASE-LIKE 1, MITOCHONDRIAL-RELATED"/>
    <property type="match status" value="1"/>
</dbReference>
<name>A0A445BP31_ARAHY</name>
<proteinExistence type="predicted"/>
<accession>A0A445BP31</accession>
<dbReference type="InterPro" id="IPR010737">
    <property type="entry name" value="4-carb_acid_sugar_kinase_N"/>
</dbReference>
<keyword evidence="3" id="KW-1185">Reference proteome</keyword>
<dbReference type="InterPro" id="IPR008927">
    <property type="entry name" value="6-PGluconate_DH-like_C_sf"/>
</dbReference>
<dbReference type="SUPFAM" id="SSF142764">
    <property type="entry name" value="YgbK-like"/>
    <property type="match status" value="1"/>
</dbReference>
<gene>
    <name evidence="2" type="ORF">Ahy_A09g046155</name>
</gene>
<dbReference type="SUPFAM" id="SSF48179">
    <property type="entry name" value="6-phosphogluconate dehydrogenase C-terminal domain-like"/>
    <property type="match status" value="1"/>
</dbReference>
<organism evidence="2 3">
    <name type="scientific">Arachis hypogaea</name>
    <name type="common">Peanut</name>
    <dbReference type="NCBI Taxonomy" id="3818"/>
    <lineage>
        <taxon>Eukaryota</taxon>
        <taxon>Viridiplantae</taxon>
        <taxon>Streptophyta</taxon>
        <taxon>Embryophyta</taxon>
        <taxon>Tracheophyta</taxon>
        <taxon>Spermatophyta</taxon>
        <taxon>Magnoliopsida</taxon>
        <taxon>eudicotyledons</taxon>
        <taxon>Gunneridae</taxon>
        <taxon>Pentapetalae</taxon>
        <taxon>rosids</taxon>
        <taxon>fabids</taxon>
        <taxon>Fabales</taxon>
        <taxon>Fabaceae</taxon>
        <taxon>Papilionoideae</taxon>
        <taxon>50 kb inversion clade</taxon>
        <taxon>dalbergioids sensu lato</taxon>
        <taxon>Dalbergieae</taxon>
        <taxon>Pterocarpus clade</taxon>
        <taxon>Arachis</taxon>
    </lineage>
</organism>
<evidence type="ECO:0000259" key="1">
    <source>
        <dbReference type="Pfam" id="PF07005"/>
    </source>
</evidence>
<dbReference type="Pfam" id="PF07005">
    <property type="entry name" value="SBD_N"/>
    <property type="match status" value="1"/>
</dbReference>
<dbReference type="AlphaFoldDB" id="A0A445BP31"/>
<comment type="caution">
    <text evidence="2">The sequence shown here is derived from an EMBL/GenBank/DDBJ whole genome shotgun (WGS) entry which is preliminary data.</text>
</comment>
<feature type="domain" description="Four-carbon acid sugar kinase N-terminal" evidence="1">
    <location>
        <begin position="84"/>
        <end position="188"/>
    </location>
</feature>
<dbReference type="GO" id="GO:0051287">
    <property type="term" value="F:NAD binding"/>
    <property type="evidence" value="ECO:0007669"/>
    <property type="project" value="InterPro"/>
</dbReference>
<dbReference type="Gene3D" id="3.40.50.10840">
    <property type="entry name" value="Putative sugar-binding, N-terminal domain"/>
    <property type="match status" value="1"/>
</dbReference>
<sequence>METATKQGTPTTCPTRTLLELSDKLYIIKGGCGAGSGIKMVNQLLAGVHIASAAEAMAFGARLGLNTRLLFDFITISGVTSWLVLAGDTEFAKNAVFGYKSSNLRDWIEEKTGGRIPASIVASVSIELLRKGGPDAVCQHLCSLKKGSTCVVNTTSERDMAVFALGMIKVELMGKHFLCRTGASFVSSYGPTRSRT</sequence>
<dbReference type="PANTHER" id="PTHR43060:SF17">
    <property type="entry name" value="L-THREONATE DEHYDROGENASE"/>
    <property type="match status" value="1"/>
</dbReference>
<evidence type="ECO:0000313" key="3">
    <source>
        <dbReference type="Proteomes" id="UP000289738"/>
    </source>
</evidence>